<dbReference type="PANTHER" id="PTHR35910:SF6">
    <property type="entry name" value="2EXR DOMAIN-CONTAINING PROTEIN"/>
    <property type="match status" value="1"/>
</dbReference>
<feature type="domain" description="2EXR" evidence="1">
    <location>
        <begin position="31"/>
        <end position="105"/>
    </location>
</feature>
<organism evidence="2 3">
    <name type="scientific">Pleurostoma richardsiae</name>
    <dbReference type="NCBI Taxonomy" id="41990"/>
    <lineage>
        <taxon>Eukaryota</taxon>
        <taxon>Fungi</taxon>
        <taxon>Dikarya</taxon>
        <taxon>Ascomycota</taxon>
        <taxon>Pezizomycotina</taxon>
        <taxon>Sordariomycetes</taxon>
        <taxon>Sordariomycetidae</taxon>
        <taxon>Calosphaeriales</taxon>
        <taxon>Pleurostomataceae</taxon>
        <taxon>Pleurostoma</taxon>
    </lineage>
</organism>
<dbReference type="EMBL" id="JANBVO010000017">
    <property type="protein sequence ID" value="KAJ9144073.1"/>
    <property type="molecule type" value="Genomic_DNA"/>
</dbReference>
<sequence length="274" mass="30966">MVSVPWKTLSSRKVSARRPKQLQPELSTAKFEPFPRLPLELRREIWNYALLVCLSEPAVCVLSSPQTGLAAQLTPTREVQNPHTALRAVNTEARQVALETPFSRDYNPQIDILYIPSGSFRSFTGNECRINKWVAEIRHLALALPVADSGLWLPYAMEELEKLESISIVYPKATGVVDVDDDVKLPSQERLKLRKLSDEEAKGGLKIHADYVYDTWAGGIPIQWIKSPEEHLAMVKADLNRKTMPGNLSVGRTVPCWDQKAKCLKLRFEARCFD</sequence>
<dbReference type="Pfam" id="PF20150">
    <property type="entry name" value="2EXR"/>
    <property type="match status" value="1"/>
</dbReference>
<proteinExistence type="predicted"/>
<dbReference type="InterPro" id="IPR045518">
    <property type="entry name" value="2EXR"/>
</dbReference>
<name>A0AA38VPM6_9PEZI</name>
<evidence type="ECO:0000313" key="3">
    <source>
        <dbReference type="Proteomes" id="UP001174694"/>
    </source>
</evidence>
<dbReference type="Proteomes" id="UP001174694">
    <property type="component" value="Unassembled WGS sequence"/>
</dbReference>
<reference evidence="2" key="1">
    <citation type="submission" date="2022-07" db="EMBL/GenBank/DDBJ databases">
        <title>Fungi with potential for degradation of polypropylene.</title>
        <authorList>
            <person name="Gostincar C."/>
        </authorList>
    </citation>
    <scope>NUCLEOTIDE SEQUENCE</scope>
    <source>
        <strain evidence="2">EXF-13308</strain>
    </source>
</reference>
<dbReference type="AlphaFoldDB" id="A0AA38VPM6"/>
<accession>A0AA38VPM6</accession>
<evidence type="ECO:0000259" key="1">
    <source>
        <dbReference type="Pfam" id="PF20150"/>
    </source>
</evidence>
<comment type="caution">
    <text evidence="2">The sequence shown here is derived from an EMBL/GenBank/DDBJ whole genome shotgun (WGS) entry which is preliminary data.</text>
</comment>
<gene>
    <name evidence="2" type="ORF">NKR23_g6145</name>
</gene>
<evidence type="ECO:0000313" key="2">
    <source>
        <dbReference type="EMBL" id="KAJ9144073.1"/>
    </source>
</evidence>
<keyword evidence="3" id="KW-1185">Reference proteome</keyword>
<dbReference type="PANTHER" id="PTHR35910">
    <property type="entry name" value="2EXR DOMAIN-CONTAINING PROTEIN"/>
    <property type="match status" value="1"/>
</dbReference>
<protein>
    <recommendedName>
        <fullName evidence="1">2EXR domain-containing protein</fullName>
    </recommendedName>
</protein>